<dbReference type="RefSeq" id="WP_342629865.1">
    <property type="nucleotide sequence ID" value="NZ_CP152276.1"/>
</dbReference>
<evidence type="ECO:0000313" key="3">
    <source>
        <dbReference type="Proteomes" id="UP001449795"/>
    </source>
</evidence>
<reference evidence="2 3" key="1">
    <citation type="submission" date="2024-04" db="EMBL/GenBank/DDBJ databases">
        <title>Complete genome sequence of Nguyenibacter vanlangesis HBCM-1154, a strain capable of nitrogen fixation, IAA production, and phosphorus solubilization isolated from sugarcane soil.</title>
        <authorList>
            <person name="MY HANH P."/>
        </authorList>
    </citation>
    <scope>NUCLEOTIDE SEQUENCE [LARGE SCALE GENOMIC DNA]</scope>
    <source>
        <strain evidence="2 3">HBCM 1154</strain>
    </source>
</reference>
<evidence type="ECO:0000313" key="2">
    <source>
        <dbReference type="EMBL" id="XAE44633.1"/>
    </source>
</evidence>
<organism evidence="2 3">
    <name type="scientific">Nguyenibacter vanlangensis</name>
    <dbReference type="NCBI Taxonomy" id="1216886"/>
    <lineage>
        <taxon>Bacteria</taxon>
        <taxon>Pseudomonadati</taxon>
        <taxon>Pseudomonadota</taxon>
        <taxon>Alphaproteobacteria</taxon>
        <taxon>Acetobacterales</taxon>
        <taxon>Acetobacteraceae</taxon>
        <taxon>Nguyenibacter</taxon>
    </lineage>
</organism>
<protein>
    <submittedName>
        <fullName evidence="2">Uncharacterized protein</fullName>
    </submittedName>
</protein>
<feature type="region of interest" description="Disordered" evidence="1">
    <location>
        <begin position="1"/>
        <end position="20"/>
    </location>
</feature>
<feature type="compositionally biased region" description="Pro residues" evidence="1">
    <location>
        <begin position="1"/>
        <end position="11"/>
    </location>
</feature>
<accession>A0ABZ3D9Y6</accession>
<gene>
    <name evidence="2" type="ORF">AAC691_09535</name>
</gene>
<sequence>MSDGALPPPPAIWRQPDGSPVSCQDKLRVLAENYRELCEVMRDAFEDAVLIGVDAQEMKQVIHGIVSALQSPKA</sequence>
<keyword evidence="3" id="KW-1185">Reference proteome</keyword>
<name>A0ABZ3D9Y6_9PROT</name>
<dbReference type="Proteomes" id="UP001449795">
    <property type="component" value="Chromosome"/>
</dbReference>
<dbReference type="EMBL" id="CP152276">
    <property type="protein sequence ID" value="XAE44633.1"/>
    <property type="molecule type" value="Genomic_DNA"/>
</dbReference>
<evidence type="ECO:0000256" key="1">
    <source>
        <dbReference type="SAM" id="MobiDB-lite"/>
    </source>
</evidence>
<proteinExistence type="predicted"/>